<dbReference type="GO" id="GO:0016747">
    <property type="term" value="F:acyltransferase activity, transferring groups other than amino-acyl groups"/>
    <property type="evidence" value="ECO:0007669"/>
    <property type="project" value="InterPro"/>
</dbReference>
<keyword evidence="4 7" id="KW-1133">Transmembrane helix</keyword>
<feature type="domain" description="N-acetyltransferase" evidence="8">
    <location>
        <begin position="1"/>
        <end position="149"/>
    </location>
</feature>
<dbReference type="Pfam" id="PF06738">
    <property type="entry name" value="ThrE"/>
    <property type="match status" value="1"/>
</dbReference>
<keyword evidence="2" id="KW-1003">Cell membrane</keyword>
<sequence length="408" mass="45650">MEIQQITKDKRDYMYLLLVADPQEDMVDRYLDEGDMFILKDQGEVKTVCVVTLLKNHKCELKNIATLTEDQGKGYGRYMINFVCEYYSGQCDTMYVGTGNSRKTIGFYEKCGFVNSHIIANFFVDHYKEPIYEEGVRLVDMIYLKKSLESKLDVKKVVDMAIEAGRILLKNGAEIFRVEETITRICKRFHVNHVDIFTLSHAIFVSAENGEEEAYTRVKHVPLSAPHLGVVAEVNDLSREISAGHVTINEAVERLKEIDEIPPKKAYVQILAGGIGSGFFGVMLGSTPLESAVAFVIGCLVNVWVLIGKRNHMSKIIVNIIGGVLLTAFTLLFQYLIFWNAMRIDGIIIGAIMPLVPGLAFVNAIRDIADSDFLSGTVRMIDALLVFVYIAIGVGCVLSLYYRLGGMI</sequence>
<dbReference type="GO" id="GO:0022857">
    <property type="term" value="F:transmembrane transporter activity"/>
    <property type="evidence" value="ECO:0007669"/>
    <property type="project" value="InterPro"/>
</dbReference>
<gene>
    <name evidence="10" type="ORF">G5A66_05185</name>
    <name evidence="9" type="ORF">G5A75_03015</name>
</gene>
<protein>
    <submittedName>
        <fullName evidence="10">GNAT family N-acetyltransferase</fullName>
    </submittedName>
</protein>
<evidence type="ECO:0000259" key="8">
    <source>
        <dbReference type="PROSITE" id="PS51186"/>
    </source>
</evidence>
<evidence type="ECO:0000256" key="4">
    <source>
        <dbReference type="ARBA" id="ARBA00022989"/>
    </source>
</evidence>
<dbReference type="SUPFAM" id="SSF55729">
    <property type="entry name" value="Acyl-CoA N-acyltransferases (Nat)"/>
    <property type="match status" value="1"/>
</dbReference>
<dbReference type="Proteomes" id="UP000701680">
    <property type="component" value="Unassembled WGS sequence"/>
</dbReference>
<evidence type="ECO:0000256" key="3">
    <source>
        <dbReference type="ARBA" id="ARBA00022692"/>
    </source>
</evidence>
<dbReference type="Proteomes" id="UP000528555">
    <property type="component" value="Unassembled WGS sequence"/>
</dbReference>
<dbReference type="PANTHER" id="PTHR34390">
    <property type="entry name" value="UPF0442 PROTEIN YJJB-RELATED"/>
    <property type="match status" value="1"/>
</dbReference>
<feature type="transmembrane region" description="Helical" evidence="7">
    <location>
        <begin position="383"/>
        <end position="402"/>
    </location>
</feature>
<dbReference type="InterPro" id="IPR050539">
    <property type="entry name" value="ThrE_Dicarb/AminoAcid_Exp"/>
</dbReference>
<dbReference type="RefSeq" id="WP_101694151.1">
    <property type="nucleotide sequence ID" value="NZ_JAAITX010000002.1"/>
</dbReference>
<name>A0A850HFA8_9FIRM</name>
<evidence type="ECO:0000313" key="10">
    <source>
        <dbReference type="EMBL" id="NVH58055.1"/>
    </source>
</evidence>
<evidence type="ECO:0000256" key="7">
    <source>
        <dbReference type="SAM" id="Phobius"/>
    </source>
</evidence>
<evidence type="ECO:0000313" key="11">
    <source>
        <dbReference type="Proteomes" id="UP000528555"/>
    </source>
</evidence>
<comment type="subcellular location">
    <subcellularLocation>
        <location evidence="1">Cell membrane</location>
        <topology evidence="1">Multi-pass membrane protein</topology>
    </subcellularLocation>
</comment>
<dbReference type="EMBL" id="JAAITX010000002">
    <property type="protein sequence ID" value="NVH58055.1"/>
    <property type="molecule type" value="Genomic_DNA"/>
</dbReference>
<reference evidence="11 12" key="1">
    <citation type="journal article" date="2020" name="Cell Host Microbe">
        <title>Functional and Genomic Variation between Human-Derived Isolates of Lachnospiraceae Reveals Inter- and Intra-Species Diversity.</title>
        <authorList>
            <person name="Sorbara M.T."/>
            <person name="Littmann E.R."/>
            <person name="Fontana E."/>
            <person name="Moody T.U."/>
            <person name="Kohout C.E."/>
            <person name="Gjonbalaj M."/>
            <person name="Eaton V."/>
            <person name="Seok R."/>
            <person name="Leiner I.M."/>
            <person name="Pamer E.G."/>
        </authorList>
    </citation>
    <scope>NUCLEOTIDE SEQUENCE [LARGE SCALE GENOMIC DNA]</scope>
    <source>
        <strain evidence="10 11">MSK.17.11</strain>
        <strain evidence="9 12">MSK.17.38</strain>
    </source>
</reference>
<reference evidence="10" key="2">
    <citation type="submission" date="2020-02" db="EMBL/GenBank/DDBJ databases">
        <authorList>
            <person name="Littmann E."/>
            <person name="Sorbara M."/>
        </authorList>
    </citation>
    <scope>NUCLEOTIDE SEQUENCE</scope>
    <source>
        <strain evidence="10">MSK.17.11</strain>
        <strain evidence="9">MSK.17.38</strain>
    </source>
</reference>
<evidence type="ECO:0000313" key="9">
    <source>
        <dbReference type="EMBL" id="NSK13858.1"/>
    </source>
</evidence>
<keyword evidence="10" id="KW-0808">Transferase</keyword>
<accession>A0A850HFA8</accession>
<dbReference type="Gene3D" id="3.40.630.30">
    <property type="match status" value="1"/>
</dbReference>
<dbReference type="PANTHER" id="PTHR34390:SF2">
    <property type="entry name" value="SUCCINATE TRANSPORTER SUBUNIT YJJP-RELATED"/>
    <property type="match status" value="1"/>
</dbReference>
<dbReference type="InterPro" id="IPR010619">
    <property type="entry name" value="ThrE-like_N"/>
</dbReference>
<dbReference type="PROSITE" id="PS51186">
    <property type="entry name" value="GNAT"/>
    <property type="match status" value="1"/>
</dbReference>
<keyword evidence="11" id="KW-1185">Reference proteome</keyword>
<comment type="similarity">
    <text evidence="6">Belongs to the ThrE exporter (TC 2.A.79) family.</text>
</comment>
<dbReference type="OrthoDB" id="9813917at2"/>
<evidence type="ECO:0000313" key="12">
    <source>
        <dbReference type="Proteomes" id="UP000701680"/>
    </source>
</evidence>
<feature type="transmembrane region" description="Helical" evidence="7">
    <location>
        <begin position="266"/>
        <end position="285"/>
    </location>
</feature>
<evidence type="ECO:0000256" key="6">
    <source>
        <dbReference type="ARBA" id="ARBA00034125"/>
    </source>
</evidence>
<keyword evidence="3 7" id="KW-0812">Transmembrane</keyword>
<organism evidence="10 11">
    <name type="scientific">Dorea phocaeensis</name>
    <dbReference type="NCBI Taxonomy" id="2040291"/>
    <lineage>
        <taxon>Bacteria</taxon>
        <taxon>Bacillati</taxon>
        <taxon>Bacillota</taxon>
        <taxon>Clostridia</taxon>
        <taxon>Lachnospirales</taxon>
        <taxon>Lachnospiraceae</taxon>
        <taxon>Dorea</taxon>
    </lineage>
</organism>
<dbReference type="InterPro" id="IPR000182">
    <property type="entry name" value="GNAT_dom"/>
</dbReference>
<feature type="transmembrane region" description="Helical" evidence="7">
    <location>
        <begin position="344"/>
        <end position="362"/>
    </location>
</feature>
<dbReference type="EMBL" id="JAAIUO010000002">
    <property type="protein sequence ID" value="NSK13858.1"/>
    <property type="molecule type" value="Genomic_DNA"/>
</dbReference>
<dbReference type="GO" id="GO:0015744">
    <property type="term" value="P:succinate transport"/>
    <property type="evidence" value="ECO:0007669"/>
    <property type="project" value="TreeGrafter"/>
</dbReference>
<dbReference type="AlphaFoldDB" id="A0A850HFA8"/>
<feature type="transmembrane region" description="Helical" evidence="7">
    <location>
        <begin position="316"/>
        <end position="338"/>
    </location>
</feature>
<evidence type="ECO:0000256" key="1">
    <source>
        <dbReference type="ARBA" id="ARBA00004651"/>
    </source>
</evidence>
<evidence type="ECO:0000256" key="2">
    <source>
        <dbReference type="ARBA" id="ARBA00022475"/>
    </source>
</evidence>
<comment type="caution">
    <text evidence="10">The sequence shown here is derived from an EMBL/GenBank/DDBJ whole genome shotgun (WGS) entry which is preliminary data.</text>
</comment>
<dbReference type="GO" id="GO:0005886">
    <property type="term" value="C:plasma membrane"/>
    <property type="evidence" value="ECO:0007669"/>
    <property type="project" value="UniProtKB-SubCell"/>
</dbReference>
<keyword evidence="5 7" id="KW-0472">Membrane</keyword>
<dbReference type="Pfam" id="PF13508">
    <property type="entry name" value="Acetyltransf_7"/>
    <property type="match status" value="1"/>
</dbReference>
<dbReference type="InterPro" id="IPR016181">
    <property type="entry name" value="Acyl_CoA_acyltransferase"/>
</dbReference>
<evidence type="ECO:0000256" key="5">
    <source>
        <dbReference type="ARBA" id="ARBA00023136"/>
    </source>
</evidence>
<proteinExistence type="inferred from homology"/>